<evidence type="ECO:0000259" key="1">
    <source>
        <dbReference type="PROSITE" id="PS50844"/>
    </source>
</evidence>
<reference evidence="2" key="2">
    <citation type="submission" date="2014-07" db="EMBL/GenBank/DDBJ databases">
        <title>Genetics and epidemiology of antimicrobial resistance in B. fragilis group.</title>
        <authorList>
            <person name="Sydenham T.V."/>
            <person name="Hasman H."/>
            <person name="Kemp M."/>
            <person name="Justesen U.S."/>
        </authorList>
    </citation>
    <scope>NUCLEOTIDE SEQUENCE [LARGE SCALE GENOMIC DNA]</scope>
    <source>
        <strain evidence="2">DCMOUH0018B</strain>
    </source>
</reference>
<dbReference type="Gene3D" id="3.20.20.70">
    <property type="entry name" value="Aldolase class I"/>
    <property type="match status" value="1"/>
</dbReference>
<dbReference type="InterPro" id="IPR013132">
    <property type="entry name" value="PseI/NeuA/B-like_N"/>
</dbReference>
<accession>A0A0I9S1X9</accession>
<proteinExistence type="predicted"/>
<gene>
    <name evidence="2" type="ORF">EE52_0208695</name>
</gene>
<evidence type="ECO:0000313" key="2">
    <source>
        <dbReference type="EMBL" id="KFX75131.1"/>
    </source>
</evidence>
<dbReference type="SUPFAM" id="SSF51569">
    <property type="entry name" value="Aldolase"/>
    <property type="match status" value="1"/>
</dbReference>
<organism evidence="2">
    <name type="scientific">Bacteroides fragilis</name>
    <dbReference type="NCBI Taxonomy" id="817"/>
    <lineage>
        <taxon>Bacteria</taxon>
        <taxon>Pseudomonadati</taxon>
        <taxon>Bacteroidota</taxon>
        <taxon>Bacteroidia</taxon>
        <taxon>Bacteroidales</taxon>
        <taxon>Bacteroidaceae</taxon>
        <taxon>Bacteroides</taxon>
    </lineage>
</organism>
<dbReference type="PANTHER" id="PTHR42966">
    <property type="entry name" value="N-ACETYLNEURAMINATE SYNTHASE"/>
    <property type="match status" value="1"/>
</dbReference>
<dbReference type="CDD" id="cd11615">
    <property type="entry name" value="SAF_NeuB_like"/>
    <property type="match status" value="1"/>
</dbReference>
<dbReference type="RefSeq" id="WP_032542477.1">
    <property type="nucleotide sequence ID" value="NZ_CAEUHN010000018.1"/>
</dbReference>
<dbReference type="PANTHER" id="PTHR42966:SF1">
    <property type="entry name" value="SIALIC ACID SYNTHASE"/>
    <property type="match status" value="1"/>
</dbReference>
<dbReference type="Gene3D" id="3.90.1210.10">
    <property type="entry name" value="Antifreeze-like/N-acetylneuraminic acid synthase C-terminal domain"/>
    <property type="match status" value="1"/>
</dbReference>
<dbReference type="PROSITE" id="PS50844">
    <property type="entry name" value="AFP_LIKE"/>
    <property type="match status" value="1"/>
</dbReference>
<dbReference type="SUPFAM" id="SSF51269">
    <property type="entry name" value="AFP III-like domain"/>
    <property type="match status" value="1"/>
</dbReference>
<dbReference type="Pfam" id="PF03102">
    <property type="entry name" value="NeuB"/>
    <property type="match status" value="1"/>
</dbReference>
<sequence length="338" mass="38217">MNNDKVYIIGEVGPNHNGSLETALLMVEKMAEAGVDCVKFQMTDPYKLYSDDSFKASYQQKNDKSKSAREMSLSYQLKPEAHIALYKKCKECGVDYICTAFDLDSLVYLDRHVEMPYYKIASGEIFSLDIIDYISKHNKPIILSTGMATYEEIEKTISLLNINFMKNITILHCISNYPAKYEEVNLRNIITLKEKFNCNIGFSDHTIGNDCAIASVALGVKIIEKHVTLDKNLNGPDHKASIDISELTSLVSSVRNIEKALGGYERLFSESQREISRVARKSIVSKYAFTAGHVITEEDICYKRPGIGFLPIEQEKVIGHRLLVDIEADRVILKDYID</sequence>
<dbReference type="InterPro" id="IPR051690">
    <property type="entry name" value="PseI-like"/>
</dbReference>
<feature type="domain" description="AFP-like" evidence="1">
    <location>
        <begin position="282"/>
        <end position="338"/>
    </location>
</feature>
<dbReference type="GO" id="GO:0016051">
    <property type="term" value="P:carbohydrate biosynthetic process"/>
    <property type="evidence" value="ECO:0007669"/>
    <property type="project" value="InterPro"/>
</dbReference>
<dbReference type="EMBL" id="JMZZ02000105">
    <property type="protein sequence ID" value="KFX75131.1"/>
    <property type="molecule type" value="Genomic_DNA"/>
</dbReference>
<dbReference type="InterPro" id="IPR036732">
    <property type="entry name" value="AFP_Neu5c_C_sf"/>
</dbReference>
<dbReference type="InterPro" id="IPR013785">
    <property type="entry name" value="Aldolase_TIM"/>
</dbReference>
<dbReference type="InterPro" id="IPR013974">
    <property type="entry name" value="SAF"/>
</dbReference>
<dbReference type="SMART" id="SM00858">
    <property type="entry name" value="SAF"/>
    <property type="match status" value="1"/>
</dbReference>
<comment type="caution">
    <text evidence="2">The sequence shown here is derived from an EMBL/GenBank/DDBJ whole genome shotgun (WGS) entry which is preliminary data.</text>
</comment>
<dbReference type="GO" id="GO:0047444">
    <property type="term" value="F:N-acylneuraminate-9-phosphate synthase activity"/>
    <property type="evidence" value="ECO:0007669"/>
    <property type="project" value="TreeGrafter"/>
</dbReference>
<name>A0A0I9S1X9_BACFG</name>
<dbReference type="InterPro" id="IPR006190">
    <property type="entry name" value="SAF_AFP_Neu5Ac"/>
</dbReference>
<reference evidence="2" key="1">
    <citation type="book" date="2014" name="THE 24TH EUROPEAN CONGRESS OF CLINICAL MICROBIOLOGY AND INFECTIOUS DISEASES" publisher="ECCMID 2014" city="Barcelona, Spain">
        <title>Identification of resistance genes in three multidrug-resistant Bacteroides fragilis isolates by whole genome sequencing.</title>
        <editorList>
            <person name="Unknown"/>
            <person name="A."/>
        </editorList>
        <authorList>
            <person name="Sydenham T.V."/>
            <person name="Hasman H."/>
            <person name="Wang M."/>
            <person name="Soki J."/>
            <person name="Nagy E."/>
            <person name="Justesen U.S."/>
        </authorList>
    </citation>
    <scope>NUCLEOTIDE SEQUENCE</scope>
    <source>
        <strain evidence="2">DCMOUH0018B</strain>
    </source>
</reference>
<protein>
    <recommendedName>
        <fullName evidence="1">AFP-like domain-containing protein</fullName>
    </recommendedName>
</protein>
<dbReference type="PATRIC" id="fig|817.52.peg.880"/>
<dbReference type="Pfam" id="PF08666">
    <property type="entry name" value="SAF"/>
    <property type="match status" value="1"/>
</dbReference>
<dbReference type="AlphaFoldDB" id="A0A0I9S1X9"/>
<dbReference type="InterPro" id="IPR057736">
    <property type="entry name" value="SAF_PseI/NeuA/NeuB"/>
</dbReference>